<evidence type="ECO:0000313" key="2">
    <source>
        <dbReference type="EMBL" id="CAB4965702.1"/>
    </source>
</evidence>
<name>A0A6J7LF24_9ZZZZ</name>
<proteinExistence type="predicted"/>
<gene>
    <name evidence="2" type="ORF">UFOPK3773_02426</name>
</gene>
<protein>
    <submittedName>
        <fullName evidence="2">Unannotated protein</fullName>
    </submittedName>
</protein>
<accession>A0A6J7LF24</accession>
<sequence>MKTKGTALPTPGRSGNCELTSLSQTPMSRPAARARGNERKPATSAVAVAASTRPVITVGCRVTIGAIKIAARPASALPSAQLNTAMRLGLSPSDEATRSFSATALVDSPNLV</sequence>
<dbReference type="AlphaFoldDB" id="A0A6J7LF24"/>
<feature type="region of interest" description="Disordered" evidence="1">
    <location>
        <begin position="1"/>
        <end position="41"/>
    </location>
</feature>
<evidence type="ECO:0000256" key="1">
    <source>
        <dbReference type="SAM" id="MobiDB-lite"/>
    </source>
</evidence>
<feature type="compositionally biased region" description="Polar residues" evidence="1">
    <location>
        <begin position="17"/>
        <end position="27"/>
    </location>
</feature>
<reference evidence="2" key="1">
    <citation type="submission" date="2020-05" db="EMBL/GenBank/DDBJ databases">
        <authorList>
            <person name="Chiriac C."/>
            <person name="Salcher M."/>
            <person name="Ghai R."/>
            <person name="Kavagutti S V."/>
        </authorList>
    </citation>
    <scope>NUCLEOTIDE SEQUENCE</scope>
</reference>
<organism evidence="2">
    <name type="scientific">freshwater metagenome</name>
    <dbReference type="NCBI Taxonomy" id="449393"/>
    <lineage>
        <taxon>unclassified sequences</taxon>
        <taxon>metagenomes</taxon>
        <taxon>ecological metagenomes</taxon>
    </lineage>
</organism>
<dbReference type="EMBL" id="CAFBNF010000417">
    <property type="protein sequence ID" value="CAB4965702.1"/>
    <property type="molecule type" value="Genomic_DNA"/>
</dbReference>